<evidence type="ECO:0000313" key="2">
    <source>
        <dbReference type="Proteomes" id="UP000317881"/>
    </source>
</evidence>
<accession>A0A4Y3VV60</accession>
<organism evidence="1 2">
    <name type="scientific">Streptomyces spinoverrucosus</name>
    <dbReference type="NCBI Taxonomy" id="284043"/>
    <lineage>
        <taxon>Bacteria</taxon>
        <taxon>Bacillati</taxon>
        <taxon>Actinomycetota</taxon>
        <taxon>Actinomycetes</taxon>
        <taxon>Kitasatosporales</taxon>
        <taxon>Streptomycetaceae</taxon>
        <taxon>Streptomyces</taxon>
    </lineage>
</organism>
<proteinExistence type="predicted"/>
<dbReference type="Proteomes" id="UP000317881">
    <property type="component" value="Unassembled WGS sequence"/>
</dbReference>
<sequence length="42" mass="4920">MFLDSPRLEDYKILRQRRKRGETINDTARAAAVLPNLKIDYA</sequence>
<name>A0A4Y3VV60_9ACTN</name>
<keyword evidence="2" id="KW-1185">Reference proteome</keyword>
<comment type="caution">
    <text evidence="1">The sequence shown here is derived from an EMBL/GenBank/DDBJ whole genome shotgun (WGS) entry which is preliminary data.</text>
</comment>
<dbReference type="EMBL" id="BJND01000075">
    <property type="protein sequence ID" value="GEC09559.1"/>
    <property type="molecule type" value="Genomic_DNA"/>
</dbReference>
<dbReference type="RefSeq" id="WP_268255113.1">
    <property type="nucleotide sequence ID" value="NZ_BJND01000075.1"/>
</dbReference>
<reference evidence="1 2" key="1">
    <citation type="submission" date="2019-06" db="EMBL/GenBank/DDBJ databases">
        <title>Whole genome shotgun sequence of Streptomyces spinoverrucosus NBRC 14228.</title>
        <authorList>
            <person name="Hosoyama A."/>
            <person name="Uohara A."/>
            <person name="Ohji S."/>
            <person name="Ichikawa N."/>
        </authorList>
    </citation>
    <scope>NUCLEOTIDE SEQUENCE [LARGE SCALE GENOMIC DNA]</scope>
    <source>
        <strain evidence="1 2">NBRC 14228</strain>
    </source>
</reference>
<gene>
    <name evidence="1" type="ORF">SSP24_72140</name>
</gene>
<protein>
    <submittedName>
        <fullName evidence="1">Uncharacterized protein</fullName>
    </submittedName>
</protein>
<evidence type="ECO:0000313" key="1">
    <source>
        <dbReference type="EMBL" id="GEC09559.1"/>
    </source>
</evidence>
<dbReference type="AlphaFoldDB" id="A0A4Y3VV60"/>